<dbReference type="Proteomes" id="UP000028493">
    <property type="component" value="Unassembled WGS sequence"/>
</dbReference>
<name>A0A077PD31_XENBV</name>
<reference evidence="1" key="1">
    <citation type="submission" date="2013-07" db="EMBL/GenBank/DDBJ databases">
        <title>Sub-species coevolution in mutualistic symbiosis.</title>
        <authorList>
            <person name="Murfin K."/>
            <person name="Klassen J."/>
            <person name="Lee M."/>
            <person name="Forst S."/>
            <person name="Stock P."/>
            <person name="Goodrich-Blair H."/>
        </authorList>
    </citation>
    <scope>NUCLEOTIDE SEQUENCE [LARGE SCALE GENOMIC DNA]</scope>
    <source>
        <strain evidence="1">Kraussei Becker Underwood</strain>
    </source>
</reference>
<protein>
    <submittedName>
        <fullName evidence="1">Uncharacterized protein</fullName>
    </submittedName>
</protein>
<organism evidence="1 2">
    <name type="scientific">Xenorhabdus bovienii str. kraussei Becker Underwood</name>
    <dbReference type="NCBI Taxonomy" id="1398204"/>
    <lineage>
        <taxon>Bacteria</taxon>
        <taxon>Pseudomonadati</taxon>
        <taxon>Pseudomonadota</taxon>
        <taxon>Gammaproteobacteria</taxon>
        <taxon>Enterobacterales</taxon>
        <taxon>Morganellaceae</taxon>
        <taxon>Xenorhabdus</taxon>
    </lineage>
</organism>
<evidence type="ECO:0000313" key="2">
    <source>
        <dbReference type="Proteomes" id="UP000028493"/>
    </source>
</evidence>
<dbReference type="HOGENOM" id="CLU_3159481_0_0_6"/>
<evidence type="ECO:0000313" key="1">
    <source>
        <dbReference type="EMBL" id="CDH22320.1"/>
    </source>
</evidence>
<gene>
    <name evidence="1" type="ORF">XBKB1_1080003</name>
</gene>
<sequence>MLFKMMKAFSNPIQSNTKIKYYNKNRYFILVKIQFKCLFEIKINITVR</sequence>
<accession>A0A077PD31</accession>
<comment type="caution">
    <text evidence="1">The sequence shown here is derived from an EMBL/GenBank/DDBJ whole genome shotgun (WGS) entry which is preliminary data.</text>
</comment>
<dbReference type="AlphaFoldDB" id="A0A077PD31"/>
<dbReference type="EMBL" id="CBSZ010000011">
    <property type="protein sequence ID" value="CDH22320.1"/>
    <property type="molecule type" value="Genomic_DNA"/>
</dbReference>
<proteinExistence type="predicted"/>